<dbReference type="PANTHER" id="PTHR23518:SF2">
    <property type="entry name" value="MAJOR FACILITATOR SUPERFAMILY TRANSPORTER"/>
    <property type="match status" value="1"/>
</dbReference>
<protein>
    <submittedName>
        <fullName evidence="6">MFS transporter</fullName>
    </submittedName>
</protein>
<dbReference type="InterPro" id="IPR036259">
    <property type="entry name" value="MFS_trans_sf"/>
</dbReference>
<accession>A0A1I9YIV2</accession>
<evidence type="ECO:0000259" key="5">
    <source>
        <dbReference type="PROSITE" id="PS50850"/>
    </source>
</evidence>
<reference evidence="6" key="1">
    <citation type="submission" date="2016-09" db="EMBL/GenBank/DDBJ databases">
        <title>The Complete Genome of Burkholderia sprentiae wsm5005.</title>
        <authorList>
            <person name="De Meyer S."/>
            <person name="Wang P."/>
            <person name="Terpolilli J."/>
        </authorList>
    </citation>
    <scope>NUCLEOTIDE SEQUENCE [LARGE SCALE GENOMIC DNA]</scope>
    <source>
        <strain evidence="6">WSM5005</strain>
    </source>
</reference>
<feature type="transmembrane region" description="Helical" evidence="4">
    <location>
        <begin position="285"/>
        <end position="304"/>
    </location>
</feature>
<dbReference type="EMBL" id="CP017561">
    <property type="protein sequence ID" value="APA86235.1"/>
    <property type="molecule type" value="Genomic_DNA"/>
</dbReference>
<feature type="domain" description="Major facilitator superfamily (MFS) profile" evidence="5">
    <location>
        <begin position="18"/>
        <end position="398"/>
    </location>
</feature>
<evidence type="ECO:0000256" key="2">
    <source>
        <dbReference type="ARBA" id="ARBA00022989"/>
    </source>
</evidence>
<dbReference type="GO" id="GO:0022857">
    <property type="term" value="F:transmembrane transporter activity"/>
    <property type="evidence" value="ECO:0007669"/>
    <property type="project" value="InterPro"/>
</dbReference>
<feature type="transmembrane region" description="Helical" evidence="4">
    <location>
        <begin position="151"/>
        <end position="170"/>
    </location>
</feature>
<evidence type="ECO:0000256" key="4">
    <source>
        <dbReference type="SAM" id="Phobius"/>
    </source>
</evidence>
<dbReference type="AlphaFoldDB" id="A0A1I9YIV2"/>
<keyword evidence="7" id="KW-1185">Reference proteome</keyword>
<dbReference type="InterPro" id="IPR020846">
    <property type="entry name" value="MFS_dom"/>
</dbReference>
<feature type="transmembrane region" description="Helical" evidence="4">
    <location>
        <begin position="251"/>
        <end position="273"/>
    </location>
</feature>
<feature type="transmembrane region" description="Helical" evidence="4">
    <location>
        <begin position="85"/>
        <end position="111"/>
    </location>
</feature>
<dbReference type="CDD" id="cd17370">
    <property type="entry name" value="MFS_MJ1317_like"/>
    <property type="match status" value="1"/>
</dbReference>
<keyword evidence="3 4" id="KW-0472">Membrane</keyword>
<evidence type="ECO:0000313" key="6">
    <source>
        <dbReference type="EMBL" id="APA86235.1"/>
    </source>
</evidence>
<dbReference type="Gene3D" id="1.20.1250.20">
    <property type="entry name" value="MFS general substrate transporter like domains"/>
    <property type="match status" value="1"/>
</dbReference>
<dbReference type="KEGG" id="pspw:BJG93_13115"/>
<dbReference type="Pfam" id="PF07690">
    <property type="entry name" value="MFS_1"/>
    <property type="match status" value="2"/>
</dbReference>
<dbReference type="InterPro" id="IPR011701">
    <property type="entry name" value="MFS"/>
</dbReference>
<organism evidence="6 7">
    <name type="scientific">Paraburkholderia sprentiae WSM5005</name>
    <dbReference type="NCBI Taxonomy" id="754502"/>
    <lineage>
        <taxon>Bacteria</taxon>
        <taxon>Pseudomonadati</taxon>
        <taxon>Pseudomonadota</taxon>
        <taxon>Betaproteobacteria</taxon>
        <taxon>Burkholderiales</taxon>
        <taxon>Burkholderiaceae</taxon>
        <taxon>Paraburkholderia</taxon>
    </lineage>
</organism>
<dbReference type="STRING" id="754502.BJG93_13115"/>
<evidence type="ECO:0000256" key="1">
    <source>
        <dbReference type="ARBA" id="ARBA00022692"/>
    </source>
</evidence>
<feature type="transmembrane region" description="Helical" evidence="4">
    <location>
        <begin position="346"/>
        <end position="368"/>
    </location>
</feature>
<proteinExistence type="predicted"/>
<feature type="transmembrane region" description="Helical" evidence="4">
    <location>
        <begin position="223"/>
        <end position="245"/>
    </location>
</feature>
<dbReference type="PROSITE" id="PS50850">
    <property type="entry name" value="MFS"/>
    <property type="match status" value="1"/>
</dbReference>
<evidence type="ECO:0000313" key="7">
    <source>
        <dbReference type="Proteomes" id="UP000179860"/>
    </source>
</evidence>
<name>A0A1I9YIV2_9BURK</name>
<feature type="transmembrane region" description="Helical" evidence="4">
    <location>
        <begin position="310"/>
        <end position="334"/>
    </location>
</feature>
<feature type="transmembrane region" description="Helical" evidence="4">
    <location>
        <begin position="374"/>
        <end position="393"/>
    </location>
</feature>
<evidence type="ECO:0000256" key="3">
    <source>
        <dbReference type="ARBA" id="ARBA00023136"/>
    </source>
</evidence>
<keyword evidence="2 4" id="KW-1133">Transmembrane helix</keyword>
<dbReference type="SUPFAM" id="SSF103473">
    <property type="entry name" value="MFS general substrate transporter"/>
    <property type="match status" value="1"/>
</dbReference>
<gene>
    <name evidence="6" type="ORF">BJG93_13115</name>
</gene>
<dbReference type="PANTHER" id="PTHR23518">
    <property type="entry name" value="C-METHYLTRANSFERASE"/>
    <property type="match status" value="1"/>
</dbReference>
<keyword evidence="1 4" id="KW-0812">Transmembrane</keyword>
<reference evidence="6" key="2">
    <citation type="submission" date="2021-06" db="EMBL/GenBank/DDBJ databases">
        <authorList>
            <person name="Rogers T.H."/>
            <person name="Ramsay J.P."/>
            <person name="Wang P."/>
            <person name="Terpolilli J."/>
        </authorList>
    </citation>
    <scope>NUCLEOTIDE SEQUENCE [LARGE SCALE GENOMIC DNA]</scope>
    <source>
        <strain evidence="6">WSM5005</strain>
    </source>
</reference>
<dbReference type="Proteomes" id="UP000179860">
    <property type="component" value="Chromosome 1"/>
</dbReference>
<sequence>MRTDSTQRASTLSQIPRDIWMLGFVSMFMDISSEIIHSLLPMFLVTSLGASATMVGLIEGVAEAASPIVKVFSGALSDYLGNRKWLAVIGYGMGALSKPLFALAPTAGIVLTARVIDRAGKGIRGAPRDALVADITPAHLRGAAYGLRQSLDTIGAFLGPLLAVALMLLWADKFRWVFWVAVVPGLVAVALLAFGISEPARQPGAKRVNPIKLESLKKLSRPYWWVVAVGAIFTLARFSEAFLVLRAMQGGVPIALVPLVMVAMNIVYALSAYPFGKLADSTSHTSLLAAGILVLVASDIVLAHGNAWPIVIFGVALWGLHMGLTQGLLATMVAQSVPAELKGTAFGFFNLTSGLAMLVASVLAGQLWDRLGASATFYAGAGFCIATLFALLIRPMTRDSKT</sequence>
<feature type="transmembrane region" description="Helical" evidence="4">
    <location>
        <begin position="176"/>
        <end position="197"/>
    </location>
</feature>
<dbReference type="OrthoDB" id="9803985at2"/>